<dbReference type="Gene3D" id="3.30.390.10">
    <property type="entry name" value="Enolase-like, N-terminal domain"/>
    <property type="match status" value="1"/>
</dbReference>
<organism evidence="3 4">
    <name type="scientific">Bordetella genomosp. 4</name>
    <dbReference type="NCBI Taxonomy" id="463044"/>
    <lineage>
        <taxon>Bacteria</taxon>
        <taxon>Pseudomonadati</taxon>
        <taxon>Pseudomonadota</taxon>
        <taxon>Betaproteobacteria</taxon>
        <taxon>Burkholderiales</taxon>
        <taxon>Alcaligenaceae</taxon>
        <taxon>Bordetella</taxon>
    </lineage>
</organism>
<keyword evidence="4" id="KW-1185">Reference proteome</keyword>
<dbReference type="InterPro" id="IPR013342">
    <property type="entry name" value="Mandelate_racemase_C"/>
</dbReference>
<dbReference type="SMART" id="SM00922">
    <property type="entry name" value="MR_MLE"/>
    <property type="match status" value="1"/>
</dbReference>
<proteinExistence type="predicted"/>
<dbReference type="PROSITE" id="PS00909">
    <property type="entry name" value="MR_MLE_2"/>
    <property type="match status" value="1"/>
</dbReference>
<dbReference type="InterPro" id="IPR036849">
    <property type="entry name" value="Enolase-like_C_sf"/>
</dbReference>
<gene>
    <name evidence="3" type="ORF">CAL20_03555</name>
</gene>
<comment type="caution">
    <text evidence="3">The sequence shown here is derived from an EMBL/GenBank/DDBJ whole genome shotgun (WGS) entry which is preliminary data.</text>
</comment>
<evidence type="ECO:0000256" key="1">
    <source>
        <dbReference type="ARBA" id="ARBA00022723"/>
    </source>
</evidence>
<dbReference type="Gene3D" id="3.20.20.120">
    <property type="entry name" value="Enolase-like C-terminal domain"/>
    <property type="match status" value="1"/>
</dbReference>
<dbReference type="InterPro" id="IPR018110">
    <property type="entry name" value="Mandel_Rmase/mucon_lact_enz_CS"/>
</dbReference>
<dbReference type="SUPFAM" id="SSF51604">
    <property type="entry name" value="Enolase C-terminal domain-like"/>
    <property type="match status" value="1"/>
</dbReference>
<dbReference type="Proteomes" id="UP000216885">
    <property type="component" value="Unassembled WGS sequence"/>
</dbReference>
<dbReference type="EMBL" id="NEVQ01000003">
    <property type="protein sequence ID" value="OZI64734.1"/>
    <property type="molecule type" value="Genomic_DNA"/>
</dbReference>
<dbReference type="PANTHER" id="PTHR48073">
    <property type="entry name" value="O-SUCCINYLBENZOATE SYNTHASE-RELATED"/>
    <property type="match status" value="1"/>
</dbReference>
<dbReference type="PANTHER" id="PTHR48073:SF2">
    <property type="entry name" value="O-SUCCINYLBENZOATE SYNTHASE"/>
    <property type="match status" value="1"/>
</dbReference>
<evidence type="ECO:0000313" key="3">
    <source>
        <dbReference type="EMBL" id="OZI64734.1"/>
    </source>
</evidence>
<feature type="domain" description="Mandelate racemase/muconate lactonizing enzyme C-terminal" evidence="2">
    <location>
        <begin position="152"/>
        <end position="248"/>
    </location>
</feature>
<dbReference type="GO" id="GO:0003824">
    <property type="term" value="F:catalytic activity"/>
    <property type="evidence" value="ECO:0007669"/>
    <property type="project" value="UniProtKB-ARBA"/>
</dbReference>
<dbReference type="GO" id="GO:0046872">
    <property type="term" value="F:metal ion binding"/>
    <property type="evidence" value="ECO:0007669"/>
    <property type="project" value="UniProtKB-KW"/>
</dbReference>
<dbReference type="RefSeq" id="WP_094837193.1">
    <property type="nucleotide sequence ID" value="NZ_NEVQ01000003.1"/>
</dbReference>
<dbReference type="GO" id="GO:0009063">
    <property type="term" value="P:amino acid catabolic process"/>
    <property type="evidence" value="ECO:0007669"/>
    <property type="project" value="InterPro"/>
</dbReference>
<name>A0A261US57_9BORD</name>
<dbReference type="SUPFAM" id="SSF54826">
    <property type="entry name" value="Enolase N-terminal domain-like"/>
    <property type="match status" value="1"/>
</dbReference>
<reference evidence="3 4" key="1">
    <citation type="submission" date="2017-05" db="EMBL/GenBank/DDBJ databases">
        <title>Complete and WGS of Bordetella genogroups.</title>
        <authorList>
            <person name="Spilker T."/>
            <person name="LiPuma J."/>
        </authorList>
    </citation>
    <scope>NUCLEOTIDE SEQUENCE [LARGE SCALE GENOMIC DNA]</scope>
    <source>
        <strain evidence="3 4">AU9919</strain>
    </source>
</reference>
<sequence length="367" mass="39003">MNAPDHAPGESMIIESATCTPYLQRQEDPTWRFSRGGIPQIQGWIVTLTARSGEQGWGHVLTTPIANPDVARTENALKAALPLVVGHRPLDQQQMHAVLAEPCHGLPCIQSGITSAALELAARCLRVPLHALLGGTVRHRIPATRLIPIKSPELMATEALRLQSQGFRGLKLKLNGEADTDISRVRAVRAAVGTDLLLTVDANQAYDADTAIEVCRALSEQQVTLMEQPVPAADRDGLRRITQSGVMRIEADEAIGSLRGLVELIAMGAAHSYNLKVPYMGGLRNTLTAARLCEAAGVQCRLGAIFGPRLASAQAAHLAAGLQSIEGGAEIAESEHLLDDPFSGFGAQDGHVPVSDGYGSGVSLRAR</sequence>
<protein>
    <recommendedName>
        <fullName evidence="2">Mandelate racemase/muconate lactonizing enzyme C-terminal domain-containing protein</fullName>
    </recommendedName>
</protein>
<dbReference type="AlphaFoldDB" id="A0A261US57"/>
<dbReference type="InterPro" id="IPR029065">
    <property type="entry name" value="Enolase_C-like"/>
</dbReference>
<accession>A0A261US57</accession>
<keyword evidence="1" id="KW-0479">Metal-binding</keyword>
<evidence type="ECO:0000313" key="4">
    <source>
        <dbReference type="Proteomes" id="UP000216885"/>
    </source>
</evidence>
<dbReference type="SFLD" id="SFLDS00001">
    <property type="entry name" value="Enolase"/>
    <property type="match status" value="1"/>
</dbReference>
<dbReference type="SFLD" id="SFLDG00180">
    <property type="entry name" value="muconate_cycloisomerase"/>
    <property type="match status" value="1"/>
</dbReference>
<dbReference type="InterPro" id="IPR029017">
    <property type="entry name" value="Enolase-like_N"/>
</dbReference>
<evidence type="ECO:0000259" key="2">
    <source>
        <dbReference type="SMART" id="SM00922"/>
    </source>
</evidence>
<dbReference type="Pfam" id="PF13378">
    <property type="entry name" value="MR_MLE_C"/>
    <property type="match status" value="1"/>
</dbReference>